<keyword evidence="3" id="KW-1185">Reference proteome</keyword>
<proteinExistence type="predicted"/>
<feature type="domain" description="DUF6603" evidence="1">
    <location>
        <begin position="870"/>
        <end position="1325"/>
    </location>
</feature>
<protein>
    <recommendedName>
        <fullName evidence="1">DUF6603 domain-containing protein</fullName>
    </recommendedName>
</protein>
<name>A0A2M9XDA7_9LEPT</name>
<evidence type="ECO:0000313" key="2">
    <source>
        <dbReference type="EMBL" id="PJZ25685.1"/>
    </source>
</evidence>
<comment type="caution">
    <text evidence="2">The sequence shown here is derived from an EMBL/GenBank/DDBJ whole genome shotgun (WGS) entry which is preliminary data.</text>
</comment>
<dbReference type="Proteomes" id="UP000232196">
    <property type="component" value="Unassembled WGS sequence"/>
</dbReference>
<dbReference type="InterPro" id="IPR046538">
    <property type="entry name" value="DUF6603"/>
</dbReference>
<accession>A0A2M9XDA7</accession>
<evidence type="ECO:0000259" key="1">
    <source>
        <dbReference type="Pfam" id="PF20248"/>
    </source>
</evidence>
<organism evidence="2 3">
    <name type="scientific">Leptospira hartskeerlii</name>
    <dbReference type="NCBI Taxonomy" id="2023177"/>
    <lineage>
        <taxon>Bacteria</taxon>
        <taxon>Pseudomonadati</taxon>
        <taxon>Spirochaetota</taxon>
        <taxon>Spirochaetia</taxon>
        <taxon>Leptospirales</taxon>
        <taxon>Leptospiraceae</taxon>
        <taxon>Leptospira</taxon>
    </lineage>
</organism>
<dbReference type="Pfam" id="PF20248">
    <property type="entry name" value="DUF6603"/>
    <property type="match status" value="1"/>
</dbReference>
<reference evidence="2 3" key="1">
    <citation type="submission" date="2017-07" db="EMBL/GenBank/DDBJ databases">
        <title>Leptospira spp. isolated from tropical soils.</title>
        <authorList>
            <person name="Thibeaux R."/>
            <person name="Iraola G."/>
            <person name="Ferres I."/>
            <person name="Bierque E."/>
            <person name="Girault D."/>
            <person name="Soupe-Gilbert M.-E."/>
            <person name="Picardeau M."/>
            <person name="Goarant C."/>
        </authorList>
    </citation>
    <scope>NUCLEOTIDE SEQUENCE [LARGE SCALE GENOMIC DNA]</scope>
    <source>
        <strain evidence="2 3">MCA1-C-A1</strain>
    </source>
</reference>
<gene>
    <name evidence="2" type="ORF">CH357_08515</name>
</gene>
<evidence type="ECO:0000313" key="3">
    <source>
        <dbReference type="Proteomes" id="UP000232196"/>
    </source>
</evidence>
<dbReference type="EMBL" id="NPDN01000004">
    <property type="protein sequence ID" value="PJZ25685.1"/>
    <property type="molecule type" value="Genomic_DNA"/>
</dbReference>
<sequence length="1575" mass="173213">MDLVLDKTTLQEDYLTDQLFTILKTDSFKIGQPQKSTQDGNGNFSISGKTNLLQFEDIQVTITFFLSWETGSSDKKRLECLIVPSNFPDHWNITKVYQNLPGYEDSAPDKISLGRQESFFKEIDIDKIDVRYSSFDFFEASEAQKHNEITYRTSSLLENTNLPLDIAGQELKAGLNFTGNIAPQGDFWTTLSFIPNLPSSLPIFACIGPEYIPEHEAPETDVPIIRDGVADIGYHFDEGISFSVGSIQISLKTLNIRTGLSIISGVDPGFYLDVQIGDLELVVFAGIGSKNLTITGYFDSGLITVQKLIAALSLGNLNLPSDFSALGDISLKEINFSLSLSSNAGINSLGFTLTTSSPWQLLEGKVSILPQLIYKKQYANSVNPETTSLRVVGVWDLNGTDLITTLDPDPGDISIFLAPNQKLEIGSFLEELLSVNHMPEIEIVDFELDGNYKTKTFGLILDIGSDWEINISGKSMLTVTGMHIELQKEEKNTTAVLSGSFLIGDTSAIITVDIQKELSIKTFFSSINVGNLIDQFLHGIDLPLEFPDFTVENLAISVTPKTGEFDIQGSSSDTIPFFEGLGLQINFFHVSRTLVDPQQKRYSKQSTIHITFDVGGVQLTLAADKKVSDLPQGSTNSDSLQGWVFQLAQGASPIPFGKLIENLGEWIGLEMPIWLGELTIHDLYMEFNVGSPNKCMVISGTVKDGEKQLGKISLLAQKLDPADTYGKTPTNASSEGSNSSKAHWDHIVCLEIDVDIDLKDLPVAGPQLSAVGDMKLHSINCTIASREFKGVELETLLQKLPQSALSPASSTSVESGSSFSVKLQLAGSNVALSVPIESKTQSQEQFPGAYIPPDPITQQTPVDKTKWFPVHLNFKAFNLDRIGVRFQNSRVGLLIDAFIDLGGIKIGLAGLGLNTPFTDFSPTFELSGLSVEYNNPPVTIGGGFLRSGEVYQGLARLSLTSFDMTAVGAYGTIDGHPSFFIFAILKFPLTEPSLFRLTGAAAGMGYNSKLKIPQLERIRDFSLINAALPQQTMFSNTSDPVMVMREMSADIVPELGAKWFAAGITFNSFELINSLALLIIDMDREGLEANILGFSRMSVPSQIPNPIAYAEMVLFASYSEAKGYLKVCGGLTKASYLFAPINRLSGYFAYCKWFAGENEGDFVYSLGGYHPKFQAPAHYPNLSRIGFNWRLSSNLSISGSMYFAVVPHALMAGGSFNAIWESGGIDAWFTAEIDFLMQWKPFYYEASVSISIGVSLTISILFAHIRISVSVGVGVDFHGPNFGGTARVHLYVCSFSIHFGDSSPQRIPLTWDQFKQSFLPAPLVGQKDNYLSIRVSQGLLVDLSDKNDTFDWILSSEHAELMIHTVIPLKYVQFNNETFARKDDSWSMDFGVNPSAYNPQHFQTKISITLSKHGDSTLDDNFLIDPIISGQPGALWLEDQGMNGPRTVPKALVGFALRPILPEAKETPWSPISLLLFEQNNLNIIFYSDATAPASDAFETNISEENLTYNRSGKEIINRNLILQDIEATEIQAYRKNILQDLKLFGLDLDDQVDLKIFSTETVLDDWPVVTLLGE</sequence>